<gene>
    <name evidence="9" type="ORF">F1189_07710</name>
</gene>
<organism evidence="9 10">
    <name type="scientific">Rhodovastum atsumiense</name>
    <dbReference type="NCBI Taxonomy" id="504468"/>
    <lineage>
        <taxon>Bacteria</taxon>
        <taxon>Pseudomonadati</taxon>
        <taxon>Pseudomonadota</taxon>
        <taxon>Alphaproteobacteria</taxon>
        <taxon>Acetobacterales</taxon>
        <taxon>Acetobacteraceae</taxon>
        <taxon>Rhodovastum</taxon>
    </lineage>
</organism>
<evidence type="ECO:0000256" key="5">
    <source>
        <dbReference type="ARBA" id="ARBA00023004"/>
    </source>
</evidence>
<dbReference type="OrthoDB" id="9805828at2"/>
<evidence type="ECO:0000256" key="2">
    <source>
        <dbReference type="ARBA" id="ARBA00022617"/>
    </source>
</evidence>
<evidence type="ECO:0000259" key="8">
    <source>
        <dbReference type="PROSITE" id="PS51007"/>
    </source>
</evidence>
<proteinExistence type="predicted"/>
<comment type="caution">
    <text evidence="9">The sequence shown here is derived from an EMBL/GenBank/DDBJ whole genome shotgun (WGS) entry which is preliminary data.</text>
</comment>
<evidence type="ECO:0000256" key="3">
    <source>
        <dbReference type="ARBA" id="ARBA00022723"/>
    </source>
</evidence>
<protein>
    <submittedName>
        <fullName evidence="9">Cytochrome c family protein</fullName>
    </submittedName>
</protein>
<dbReference type="PROSITE" id="PS51007">
    <property type="entry name" value="CYTC"/>
    <property type="match status" value="2"/>
</dbReference>
<dbReference type="InterPro" id="IPR036909">
    <property type="entry name" value="Cyt_c-like_dom_sf"/>
</dbReference>
<name>A0A5M6IX55_9PROT</name>
<dbReference type="PANTHER" id="PTHR11961">
    <property type="entry name" value="CYTOCHROME C"/>
    <property type="match status" value="1"/>
</dbReference>
<feature type="domain" description="Cytochrome c" evidence="8">
    <location>
        <begin position="226"/>
        <end position="327"/>
    </location>
</feature>
<dbReference type="PRINTS" id="PR00604">
    <property type="entry name" value="CYTCHRMECIAB"/>
</dbReference>
<keyword evidence="4" id="KW-0249">Electron transport</keyword>
<dbReference type="Proteomes" id="UP000325255">
    <property type="component" value="Unassembled WGS sequence"/>
</dbReference>
<keyword evidence="7" id="KW-0812">Transmembrane</keyword>
<accession>A0A5M6IX55</accession>
<dbReference type="GO" id="GO:0046872">
    <property type="term" value="F:metal ion binding"/>
    <property type="evidence" value="ECO:0007669"/>
    <property type="project" value="UniProtKB-KW"/>
</dbReference>
<dbReference type="GO" id="GO:0009055">
    <property type="term" value="F:electron transfer activity"/>
    <property type="evidence" value="ECO:0007669"/>
    <property type="project" value="InterPro"/>
</dbReference>
<keyword evidence="10" id="KW-1185">Reference proteome</keyword>
<dbReference type="AlphaFoldDB" id="A0A5M6IX55"/>
<dbReference type="InterPro" id="IPR009056">
    <property type="entry name" value="Cyt_c-like_dom"/>
</dbReference>
<feature type="domain" description="Cytochrome c" evidence="8">
    <location>
        <begin position="94"/>
        <end position="195"/>
    </location>
</feature>
<dbReference type="InterPro" id="IPR002327">
    <property type="entry name" value="Cyt_c_1A/1B"/>
</dbReference>
<keyword evidence="3 6" id="KW-0479">Metal-binding</keyword>
<evidence type="ECO:0000256" key="1">
    <source>
        <dbReference type="ARBA" id="ARBA00022448"/>
    </source>
</evidence>
<evidence type="ECO:0000256" key="7">
    <source>
        <dbReference type="SAM" id="Phobius"/>
    </source>
</evidence>
<evidence type="ECO:0000256" key="6">
    <source>
        <dbReference type="PROSITE-ProRule" id="PRU00433"/>
    </source>
</evidence>
<dbReference type="EMBL" id="VWPK01000009">
    <property type="protein sequence ID" value="KAA5612914.1"/>
    <property type="molecule type" value="Genomic_DNA"/>
</dbReference>
<evidence type="ECO:0000256" key="4">
    <source>
        <dbReference type="ARBA" id="ARBA00022982"/>
    </source>
</evidence>
<keyword evidence="5 6" id="KW-0408">Iron</keyword>
<dbReference type="SUPFAM" id="SSF46626">
    <property type="entry name" value="Cytochrome c"/>
    <property type="match status" value="2"/>
</dbReference>
<dbReference type="GO" id="GO:0020037">
    <property type="term" value="F:heme binding"/>
    <property type="evidence" value="ECO:0007669"/>
    <property type="project" value="InterPro"/>
</dbReference>
<keyword evidence="2 6" id="KW-0349">Heme</keyword>
<keyword evidence="1" id="KW-0813">Transport</keyword>
<evidence type="ECO:0000313" key="10">
    <source>
        <dbReference type="Proteomes" id="UP000325255"/>
    </source>
</evidence>
<keyword evidence="7" id="KW-0472">Membrane</keyword>
<feature type="transmembrane region" description="Helical" evidence="7">
    <location>
        <begin position="35"/>
        <end position="56"/>
    </location>
</feature>
<dbReference type="Gene3D" id="1.10.760.10">
    <property type="entry name" value="Cytochrome c-like domain"/>
    <property type="match status" value="2"/>
</dbReference>
<evidence type="ECO:0000313" key="9">
    <source>
        <dbReference type="EMBL" id="KAA5612914.1"/>
    </source>
</evidence>
<dbReference type="Pfam" id="PF00034">
    <property type="entry name" value="Cytochrom_C"/>
    <property type="match status" value="1"/>
</dbReference>
<reference evidence="9 10" key="1">
    <citation type="submission" date="2019-09" db="EMBL/GenBank/DDBJ databases">
        <title>Genome sequence of Rhodovastum atsumiense, a diverse member of the Acetobacteraceae family of non-sulfur purple photosynthetic bacteria.</title>
        <authorList>
            <person name="Meyer T."/>
            <person name="Kyndt J."/>
        </authorList>
    </citation>
    <scope>NUCLEOTIDE SEQUENCE [LARGE SCALE GENOMIC DNA]</scope>
    <source>
        <strain evidence="9 10">DSM 21279</strain>
    </source>
</reference>
<sequence>MKPRACRHHAAVRGFSFIPGPTEHFMDTRDINKGLAAILVSGIAFLTTGLVGDLLVRPRTLKEPAIKIEPPAPPPPPAAKQEAQPSLPALLAKANPTAGAMFGKLACGICHTFDEGGKAGVGPNLYDVVGGPRAHMQGFAYSDGLKAKGGEWTYEALDAWLAKPADVVPGTKMAFGGISKPEQRADVIVWLRSLSHDPKPLPEVKEAAAPADAGGLPPIAPLLATADAKAGETYAKTICTICHTVNEGGRAVVGPNLYNVVGGPKAHMTGFAYSEGMKSKGGTWTYEDLNHWLAKPSEYVPGNKMAFAGIPDAKQRANVIAWLRSLSANPQPLP</sequence>
<keyword evidence="7" id="KW-1133">Transmembrane helix</keyword>